<dbReference type="PROSITE" id="PS51195">
    <property type="entry name" value="Q_MOTIF"/>
    <property type="match status" value="1"/>
</dbReference>
<keyword evidence="18" id="KW-1185">Reference proteome</keyword>
<dbReference type="FunFam" id="3.40.50.300:FF:000160">
    <property type="entry name" value="ATP-dependent RNA helicase DDX3X"/>
    <property type="match status" value="1"/>
</dbReference>
<dbReference type="AlphaFoldDB" id="A0A9D3SND1"/>
<dbReference type="GO" id="GO:0009966">
    <property type="term" value="P:regulation of signal transduction"/>
    <property type="evidence" value="ECO:0007669"/>
    <property type="project" value="UniProtKB-ARBA"/>
</dbReference>
<dbReference type="InterPro" id="IPR000483">
    <property type="entry name" value="Cys-rich_flank_reg_C"/>
</dbReference>
<dbReference type="Gene3D" id="3.80.10.10">
    <property type="entry name" value="Ribonuclease Inhibitor"/>
    <property type="match status" value="2"/>
</dbReference>
<dbReference type="InterPro" id="IPR014001">
    <property type="entry name" value="Helicase_ATP-bd"/>
</dbReference>
<evidence type="ECO:0000256" key="2">
    <source>
        <dbReference type="ARBA" id="ARBA00022614"/>
    </source>
</evidence>
<evidence type="ECO:0000313" key="18">
    <source>
        <dbReference type="Proteomes" id="UP000824219"/>
    </source>
</evidence>
<dbReference type="GO" id="GO:0016787">
    <property type="term" value="F:hydrolase activity"/>
    <property type="evidence" value="ECO:0007669"/>
    <property type="project" value="UniProtKB-KW"/>
</dbReference>
<keyword evidence="2" id="KW-0433">Leucine-rich repeat</keyword>
<dbReference type="InterPro" id="IPR011545">
    <property type="entry name" value="DEAD/DEAH_box_helicase_dom"/>
</dbReference>
<dbReference type="CDD" id="cd18051">
    <property type="entry name" value="DEADc_DDX3"/>
    <property type="match status" value="1"/>
</dbReference>
<dbReference type="PROSITE" id="PS51194">
    <property type="entry name" value="HELICASE_CTER"/>
    <property type="match status" value="1"/>
</dbReference>
<name>A0A9D3SND1_9TELE</name>
<sequence>MSHVAVDGLDQQLSALDLGSADGQGGGTGRRYIPPHLRNKDAGKNDSPGWDGGRNNCFVNGYHDNRMNGAGNFNRGPPRNDRTGRGSFRGTRGGGTFNQPMHNTTYSGFENKDGGWNTGLNRDAYSSFGGRSDRGKSAFFNDRGTGSRGRYERGGFSAGGGMGNSRWVEESRDEEDWSKPTPPNERLEHELFSGSNTGINFEKYDDIPVEATGSNCPGPIENFHDVDMGEIIMGNITLSRYTRPTPVQKHAIPIIKAKRDLMACAQTGSGKTAAFLLPVLSQIYTDGPGEALQASKTSGQENGKYGRRKQYPISLVLAPTRELALQIYDEARKFAYRSRVRPCVVYGGADIGQQIRDLERGCHLLVATPGRLVDMMERGKIGLDYCNYLVLDEADRMLDMGFEPQIRRIVEQDTMPPKGARQTMMFSATFPKEIQILARDFLEEYIFLAVGRVGSTSENITQKVVWVEESDKRSFLLDLLNATGKDSLTLVFVETKKGADALEDFLYREGYACTSIHGDRSQRDREEALHQFRSGRCPIMVATAVAARGLDICNVKHVINFDLPSDIEEYVHRIGRTGRVGNLGLATSFYNDKNSNITKDLLDILVEAKQEVPSWLESLAFEHQHKNSSRGRSKRFSGGFGARDYRQMAGGGNSFGNRGARNPGGHGGNRGFGGNKGGFGSFVNDGYGGSYGNYGGSYTQVDCCVGKYASCSYTEVLGNGVHSEALADMHRVIRVGPGMLSGFAALWWSRSLCGGQTPVWVMVLPQGMTLWACSSSCPPSCMCTQEKSCTVLCDRSNMAELPREFPCEASSINLEKNNLKFLSERAFGTLPSLKSLFLDHNNISFITPGAFKGLPNLLELTMANNEYIRYLHTRTFTSLKRLERLDLSGCNLFSMPDRIFLEQTSLRELFCFQNNFRRIPSAIRGMENLTHVYLERNKIEAVAYNSLLGLCNLRYLNLQQNRISVIHDEAFKDLRQLQNFYLNDNLLVDLPRKSFKGLCHLKMLNLGGNLLTNISNTWFGDLVELEVLYLDRNCLSFIDKGAFDNLTSLMTLHLNSNKLTTLPFPVFQPIYFIGHLYLFRNPWECSCELEWLKEWMENYKLVRDIPCASPPSVSGLDLSKVLYTHVNGTCIDPTELNLTTAGPDYSTTQSKFNSLISKLMNQELGEEVKNVTEVQRNETVIEPAEGQLSAAHRPPSVGLILPLLLLLLFLIQAQTGCVLDLTNS</sequence>
<dbReference type="InterPro" id="IPR032675">
    <property type="entry name" value="LRR_dom_sf"/>
</dbReference>
<comment type="caution">
    <text evidence="17">The sequence shown here is derived from an EMBL/GenBank/DDBJ whole genome shotgun (WGS) entry which is preliminary data.</text>
</comment>
<dbReference type="SUPFAM" id="SSF52540">
    <property type="entry name" value="P-loop containing nucleoside triphosphate hydrolases"/>
    <property type="match status" value="1"/>
</dbReference>
<dbReference type="InterPro" id="IPR003591">
    <property type="entry name" value="Leu-rich_rpt_typical-subtyp"/>
</dbReference>
<protein>
    <recommendedName>
        <fullName evidence="1">RNA helicase</fullName>
        <ecNumber evidence="1">3.6.4.13</ecNumber>
    </recommendedName>
</protein>
<evidence type="ECO:0000256" key="11">
    <source>
        <dbReference type="ARBA" id="ARBA00047984"/>
    </source>
</evidence>
<dbReference type="PROSITE" id="PS00039">
    <property type="entry name" value="DEAD_ATP_HELICASE"/>
    <property type="match status" value="1"/>
</dbReference>
<evidence type="ECO:0000259" key="14">
    <source>
        <dbReference type="PROSITE" id="PS51192"/>
    </source>
</evidence>
<evidence type="ECO:0000256" key="3">
    <source>
        <dbReference type="ARBA" id="ARBA00022729"/>
    </source>
</evidence>
<dbReference type="GO" id="GO:0003724">
    <property type="term" value="F:RNA helicase activity"/>
    <property type="evidence" value="ECO:0007669"/>
    <property type="project" value="UniProtKB-EC"/>
</dbReference>
<evidence type="ECO:0000313" key="17">
    <source>
        <dbReference type="EMBL" id="KAG7331191.1"/>
    </source>
</evidence>
<keyword evidence="5" id="KW-0547">Nucleotide-binding</keyword>
<dbReference type="InterPro" id="IPR027417">
    <property type="entry name" value="P-loop_NTPase"/>
</dbReference>
<feature type="region of interest" description="Disordered" evidence="13">
    <location>
        <begin position="651"/>
        <end position="670"/>
    </location>
</feature>
<dbReference type="SMART" id="SM00082">
    <property type="entry name" value="LRRCT"/>
    <property type="match status" value="1"/>
</dbReference>
<dbReference type="InterPro" id="IPR014014">
    <property type="entry name" value="RNA_helicase_DEAD_Q_motif"/>
</dbReference>
<evidence type="ECO:0000256" key="8">
    <source>
        <dbReference type="ARBA" id="ARBA00022840"/>
    </source>
</evidence>
<keyword evidence="4" id="KW-0677">Repeat</keyword>
<comment type="catalytic activity">
    <reaction evidence="11">
        <text>ATP + H2O = ADP + phosphate + H(+)</text>
        <dbReference type="Rhea" id="RHEA:13065"/>
        <dbReference type="ChEBI" id="CHEBI:15377"/>
        <dbReference type="ChEBI" id="CHEBI:15378"/>
        <dbReference type="ChEBI" id="CHEBI:30616"/>
        <dbReference type="ChEBI" id="CHEBI:43474"/>
        <dbReference type="ChEBI" id="CHEBI:456216"/>
        <dbReference type="EC" id="3.6.4.13"/>
    </reaction>
</comment>
<accession>A0A9D3SND1</accession>
<evidence type="ECO:0000256" key="6">
    <source>
        <dbReference type="ARBA" id="ARBA00022801"/>
    </source>
</evidence>
<feature type="domain" description="DEAD-box RNA helicase Q" evidence="16">
    <location>
        <begin position="221"/>
        <end position="249"/>
    </location>
</feature>
<dbReference type="Pfam" id="PF13855">
    <property type="entry name" value="LRR_8"/>
    <property type="match status" value="3"/>
</dbReference>
<dbReference type="FunFam" id="3.40.50.300:FF:000008">
    <property type="entry name" value="ATP-dependent RNA helicase RhlB"/>
    <property type="match status" value="1"/>
</dbReference>
<dbReference type="SMART" id="SM00487">
    <property type="entry name" value="DEXDc"/>
    <property type="match status" value="1"/>
</dbReference>
<dbReference type="Pfam" id="PF00270">
    <property type="entry name" value="DEAD"/>
    <property type="match status" value="1"/>
</dbReference>
<proteinExistence type="inferred from homology"/>
<dbReference type="EMBL" id="JAHKSW010000006">
    <property type="protein sequence ID" value="KAG7331191.1"/>
    <property type="molecule type" value="Genomic_DNA"/>
</dbReference>
<keyword evidence="3" id="KW-0732">Signal</keyword>
<keyword evidence="8" id="KW-0067">ATP-binding</keyword>
<feature type="short sequence motif" description="Q motif" evidence="12">
    <location>
        <begin position="221"/>
        <end position="249"/>
    </location>
</feature>
<reference evidence="17 18" key="1">
    <citation type="submission" date="2021-06" db="EMBL/GenBank/DDBJ databases">
        <title>Chromosome-level genome assembly of the red-tail catfish (Hemibagrus wyckioides).</title>
        <authorList>
            <person name="Shao F."/>
        </authorList>
    </citation>
    <scope>NUCLEOTIDE SEQUENCE [LARGE SCALE GENOMIC DNA]</scope>
    <source>
        <strain evidence="17">EC202008001</strain>
        <tissue evidence="17">Blood</tissue>
    </source>
</reference>
<dbReference type="SUPFAM" id="SSF52058">
    <property type="entry name" value="L domain-like"/>
    <property type="match status" value="1"/>
</dbReference>
<dbReference type="SMART" id="SM00490">
    <property type="entry name" value="HELICc"/>
    <property type="match status" value="1"/>
</dbReference>
<dbReference type="CDD" id="cd18787">
    <property type="entry name" value="SF2_C_DEAD"/>
    <property type="match status" value="1"/>
</dbReference>
<evidence type="ECO:0000256" key="12">
    <source>
        <dbReference type="PROSITE-ProRule" id="PRU00552"/>
    </source>
</evidence>
<comment type="similarity">
    <text evidence="10">Belongs to the DEAD box helicase family. DDX3/DED1 subfamily.</text>
</comment>
<organism evidence="17 18">
    <name type="scientific">Hemibagrus wyckioides</name>
    <dbReference type="NCBI Taxonomy" id="337641"/>
    <lineage>
        <taxon>Eukaryota</taxon>
        <taxon>Metazoa</taxon>
        <taxon>Chordata</taxon>
        <taxon>Craniata</taxon>
        <taxon>Vertebrata</taxon>
        <taxon>Euteleostomi</taxon>
        <taxon>Actinopterygii</taxon>
        <taxon>Neopterygii</taxon>
        <taxon>Teleostei</taxon>
        <taxon>Ostariophysi</taxon>
        <taxon>Siluriformes</taxon>
        <taxon>Bagridae</taxon>
        <taxon>Hemibagrus</taxon>
    </lineage>
</organism>
<feature type="domain" description="Helicase ATP-binding" evidence="14">
    <location>
        <begin position="252"/>
        <end position="448"/>
    </location>
</feature>
<evidence type="ECO:0000256" key="4">
    <source>
        <dbReference type="ARBA" id="ARBA00022737"/>
    </source>
</evidence>
<evidence type="ECO:0000256" key="9">
    <source>
        <dbReference type="ARBA" id="ARBA00022884"/>
    </source>
</evidence>
<evidence type="ECO:0000256" key="10">
    <source>
        <dbReference type="ARBA" id="ARBA00024358"/>
    </source>
</evidence>
<dbReference type="Pfam" id="PF00271">
    <property type="entry name" value="Helicase_C"/>
    <property type="match status" value="1"/>
</dbReference>
<evidence type="ECO:0000259" key="16">
    <source>
        <dbReference type="PROSITE" id="PS51195"/>
    </source>
</evidence>
<feature type="region of interest" description="Disordered" evidence="13">
    <location>
        <begin position="69"/>
        <end position="101"/>
    </location>
</feature>
<feature type="region of interest" description="Disordered" evidence="13">
    <location>
        <begin position="127"/>
        <end position="189"/>
    </location>
</feature>
<gene>
    <name evidence="17" type="ORF">KOW79_005160</name>
</gene>
<dbReference type="EC" id="3.6.4.13" evidence="1"/>
<dbReference type="PROSITE" id="PS51192">
    <property type="entry name" value="HELICASE_ATP_BIND_1"/>
    <property type="match status" value="1"/>
</dbReference>
<dbReference type="SMART" id="SM00369">
    <property type="entry name" value="LRR_TYP"/>
    <property type="match status" value="9"/>
</dbReference>
<evidence type="ECO:0000256" key="5">
    <source>
        <dbReference type="ARBA" id="ARBA00022741"/>
    </source>
</evidence>
<evidence type="ECO:0000256" key="1">
    <source>
        <dbReference type="ARBA" id="ARBA00012552"/>
    </source>
</evidence>
<keyword evidence="6" id="KW-0378">Hydrolase</keyword>
<dbReference type="InterPro" id="IPR001611">
    <property type="entry name" value="Leu-rich_rpt"/>
</dbReference>
<evidence type="ECO:0000259" key="15">
    <source>
        <dbReference type="PROSITE" id="PS51194"/>
    </source>
</evidence>
<feature type="region of interest" description="Disordered" evidence="13">
    <location>
        <begin position="17"/>
        <end position="53"/>
    </location>
</feature>
<dbReference type="Proteomes" id="UP000824219">
    <property type="component" value="Linkage Group LG06"/>
</dbReference>
<dbReference type="Gene3D" id="3.40.50.300">
    <property type="entry name" value="P-loop containing nucleotide triphosphate hydrolases"/>
    <property type="match status" value="2"/>
</dbReference>
<dbReference type="InterPro" id="IPR001650">
    <property type="entry name" value="Helicase_C-like"/>
</dbReference>
<dbReference type="PROSITE" id="PS51450">
    <property type="entry name" value="LRR"/>
    <property type="match status" value="2"/>
</dbReference>
<dbReference type="GO" id="GO:0003723">
    <property type="term" value="F:RNA binding"/>
    <property type="evidence" value="ECO:0007669"/>
    <property type="project" value="UniProtKB-KW"/>
</dbReference>
<dbReference type="InterPro" id="IPR000629">
    <property type="entry name" value="RNA-helicase_DEAD-box_CS"/>
</dbReference>
<feature type="domain" description="Helicase C-terminal" evidence="15">
    <location>
        <begin position="459"/>
        <end position="620"/>
    </location>
</feature>
<keyword evidence="7" id="KW-0347">Helicase</keyword>
<evidence type="ECO:0000256" key="7">
    <source>
        <dbReference type="ARBA" id="ARBA00022806"/>
    </source>
</evidence>
<dbReference type="GO" id="GO:0005524">
    <property type="term" value="F:ATP binding"/>
    <property type="evidence" value="ECO:0007669"/>
    <property type="project" value="UniProtKB-KW"/>
</dbReference>
<dbReference type="FunFam" id="3.80.10.10:FF:000172">
    <property type="entry name" value="Nyctalopin"/>
    <property type="match status" value="1"/>
</dbReference>
<evidence type="ECO:0000256" key="13">
    <source>
        <dbReference type="SAM" id="MobiDB-lite"/>
    </source>
</evidence>
<dbReference type="OrthoDB" id="196131at2759"/>
<dbReference type="PANTHER" id="PTHR47958">
    <property type="entry name" value="ATP-DEPENDENT RNA HELICASE DBP3"/>
    <property type="match status" value="1"/>
</dbReference>
<keyword evidence="9" id="KW-0694">RNA-binding</keyword>